<evidence type="ECO:0008006" key="6">
    <source>
        <dbReference type="Google" id="ProtNLM"/>
    </source>
</evidence>
<evidence type="ECO:0000256" key="1">
    <source>
        <dbReference type="PROSITE-ProRule" id="PRU00371"/>
    </source>
</evidence>
<evidence type="ECO:0000259" key="2">
    <source>
        <dbReference type="PROSITE" id="PS51029"/>
    </source>
</evidence>
<comment type="caution">
    <text evidence="4">The sequence shown here is derived from an EMBL/GenBank/DDBJ whole genome shotgun (WGS) entry which is preliminary data.</text>
</comment>
<feature type="domain" description="MADF" evidence="2">
    <location>
        <begin position="30"/>
        <end position="116"/>
    </location>
</feature>
<organism evidence="4 5">
    <name type="scientific">Caenorhabditis angaria</name>
    <dbReference type="NCBI Taxonomy" id="860376"/>
    <lineage>
        <taxon>Eukaryota</taxon>
        <taxon>Metazoa</taxon>
        <taxon>Ecdysozoa</taxon>
        <taxon>Nematoda</taxon>
        <taxon>Chromadorea</taxon>
        <taxon>Rhabditida</taxon>
        <taxon>Rhabditina</taxon>
        <taxon>Rhabditomorpha</taxon>
        <taxon>Rhabditoidea</taxon>
        <taxon>Rhabditidae</taxon>
        <taxon>Peloderinae</taxon>
        <taxon>Caenorhabditis</taxon>
    </lineage>
</organism>
<dbReference type="GO" id="GO:0006357">
    <property type="term" value="P:regulation of transcription by RNA polymerase II"/>
    <property type="evidence" value="ECO:0007669"/>
    <property type="project" value="TreeGrafter"/>
</dbReference>
<keyword evidence="1" id="KW-0539">Nucleus</keyword>
<dbReference type="Pfam" id="PF10545">
    <property type="entry name" value="MADF_DNA_bdg"/>
    <property type="match status" value="2"/>
</dbReference>
<proteinExistence type="predicted"/>
<dbReference type="GO" id="GO:0005634">
    <property type="term" value="C:nucleus"/>
    <property type="evidence" value="ECO:0007669"/>
    <property type="project" value="UniProtKB-SubCell"/>
</dbReference>
<evidence type="ECO:0000313" key="5">
    <source>
        <dbReference type="Proteomes" id="UP001152747"/>
    </source>
</evidence>
<reference evidence="4" key="1">
    <citation type="submission" date="2022-11" db="EMBL/GenBank/DDBJ databases">
        <authorList>
            <person name="Kikuchi T."/>
        </authorList>
    </citation>
    <scope>NUCLEOTIDE SEQUENCE</scope>
    <source>
        <strain evidence="4">PS1010</strain>
    </source>
</reference>
<evidence type="ECO:0000313" key="4">
    <source>
        <dbReference type="EMBL" id="CAI5442654.1"/>
    </source>
</evidence>
<dbReference type="AlphaFoldDB" id="A0A9P1ICG9"/>
<name>A0A9P1ICG9_9PELO</name>
<dbReference type="OrthoDB" id="270189at2759"/>
<dbReference type="Proteomes" id="UP001152747">
    <property type="component" value="Unassembled WGS sequence"/>
</dbReference>
<gene>
    <name evidence="4" type="ORF">CAMP_LOCUS5291</name>
</gene>
<protein>
    <recommendedName>
        <fullName evidence="6">MADF domain-containing protein</fullName>
    </recommendedName>
</protein>
<evidence type="ECO:0000259" key="3">
    <source>
        <dbReference type="PROSITE" id="PS51031"/>
    </source>
</evidence>
<sequence>MYPYFAAKMHGFQIGGRMNDDMIEPTFNLRLIEAVKHSRCLFDSTDRQYRNTEYKNKVWNRLVTVLCYEGDPRMLASRWKQLRDKYGKEKRKQKYSHEKSAWQYFKHLSFLDPHMTDRTDVSPSRKEPHDVHLAVTDPMFAPRLIEQVHQHPCLYDVRDAKYRHADWRHQAWTSIIETLQYPSGIPSIYKQWKKFRDRYVREKRRLKHQADLGIVEVSTWEYYDQLMWMDPFLDDRAAGARSLKRGGNGGNGGGHDDLSEYGDYDDDMHFMMMEKRGAGAGSGDVLLDGDSAFSASIVSDLRTLPEHARAHAKQQIEILLESGTKMGYM</sequence>
<comment type="subcellular location">
    <subcellularLocation>
        <location evidence="1">Nucleus</location>
    </subcellularLocation>
</comment>
<dbReference type="InterPro" id="IPR006578">
    <property type="entry name" value="MADF-dom"/>
</dbReference>
<dbReference type="InterPro" id="IPR039353">
    <property type="entry name" value="TF_Adf1"/>
</dbReference>
<dbReference type="PANTHER" id="PTHR12243:SF57">
    <property type="entry name" value="ALCOHOL DEHYDROGENASE TRANSCRIPTION FACTOR MYB_SANT-LIKE PROTEIN"/>
    <property type="match status" value="1"/>
</dbReference>
<keyword evidence="5" id="KW-1185">Reference proteome</keyword>
<dbReference type="PANTHER" id="PTHR12243">
    <property type="entry name" value="MADF DOMAIN TRANSCRIPTION FACTOR"/>
    <property type="match status" value="1"/>
</dbReference>
<dbReference type="GO" id="GO:0003677">
    <property type="term" value="F:DNA binding"/>
    <property type="evidence" value="ECO:0007669"/>
    <property type="project" value="InterPro"/>
</dbReference>
<accession>A0A9P1ICG9</accession>
<dbReference type="SMART" id="SM00595">
    <property type="entry name" value="MADF"/>
    <property type="match status" value="2"/>
</dbReference>
<dbReference type="EMBL" id="CANHGI010000002">
    <property type="protein sequence ID" value="CAI5442654.1"/>
    <property type="molecule type" value="Genomic_DNA"/>
</dbReference>
<feature type="domain" description="MADF" evidence="2">
    <location>
        <begin position="143"/>
        <end position="234"/>
    </location>
</feature>
<dbReference type="GO" id="GO:0005667">
    <property type="term" value="C:transcription regulator complex"/>
    <property type="evidence" value="ECO:0007669"/>
    <property type="project" value="TreeGrafter"/>
</dbReference>
<feature type="domain" description="BESS" evidence="3">
    <location>
        <begin position="287"/>
        <end position="326"/>
    </location>
</feature>
<dbReference type="InterPro" id="IPR004210">
    <property type="entry name" value="BESS_motif"/>
</dbReference>
<dbReference type="PROSITE" id="PS51031">
    <property type="entry name" value="BESS"/>
    <property type="match status" value="1"/>
</dbReference>
<dbReference type="PROSITE" id="PS51029">
    <property type="entry name" value="MADF"/>
    <property type="match status" value="2"/>
</dbReference>